<dbReference type="EMBL" id="CACRXK020015944">
    <property type="protein sequence ID" value="CAB4029105.1"/>
    <property type="molecule type" value="Genomic_DNA"/>
</dbReference>
<organism evidence="8 9">
    <name type="scientific">Paramuricea clavata</name>
    <name type="common">Red gorgonian</name>
    <name type="synonym">Violescent sea-whip</name>
    <dbReference type="NCBI Taxonomy" id="317549"/>
    <lineage>
        <taxon>Eukaryota</taxon>
        <taxon>Metazoa</taxon>
        <taxon>Cnidaria</taxon>
        <taxon>Anthozoa</taxon>
        <taxon>Octocorallia</taxon>
        <taxon>Malacalcyonacea</taxon>
        <taxon>Plexauridae</taxon>
        <taxon>Paramuricea</taxon>
    </lineage>
</organism>
<dbReference type="InterPro" id="IPR001584">
    <property type="entry name" value="Integrase_cat-core"/>
</dbReference>
<dbReference type="PANTHER" id="PTHR37984:SF8">
    <property type="entry name" value="CCHC-TYPE DOMAIN-CONTAINING PROTEIN"/>
    <property type="match status" value="1"/>
</dbReference>
<dbReference type="InterPro" id="IPR041373">
    <property type="entry name" value="RT_RNaseH"/>
</dbReference>
<evidence type="ECO:0000256" key="1">
    <source>
        <dbReference type="ARBA" id="ARBA00022679"/>
    </source>
</evidence>
<dbReference type="InterPro" id="IPR043128">
    <property type="entry name" value="Rev_trsase/Diguanyl_cyclase"/>
</dbReference>
<dbReference type="AlphaFoldDB" id="A0A6S7JA79"/>
<feature type="region of interest" description="Disordered" evidence="7">
    <location>
        <begin position="626"/>
        <end position="647"/>
    </location>
</feature>
<feature type="compositionally biased region" description="Basic and acidic residues" evidence="7">
    <location>
        <begin position="675"/>
        <end position="695"/>
    </location>
</feature>
<dbReference type="GO" id="GO:0003676">
    <property type="term" value="F:nucleic acid binding"/>
    <property type="evidence" value="ECO:0007669"/>
    <property type="project" value="InterPro"/>
</dbReference>
<comment type="caution">
    <text evidence="8">The sequence shown here is derived from an EMBL/GenBank/DDBJ whole genome shotgun (WGS) entry which is preliminary data.</text>
</comment>
<evidence type="ECO:0000256" key="4">
    <source>
        <dbReference type="ARBA" id="ARBA00022759"/>
    </source>
</evidence>
<dbReference type="GO" id="GO:0004519">
    <property type="term" value="F:endonuclease activity"/>
    <property type="evidence" value="ECO:0007669"/>
    <property type="project" value="UniProtKB-KW"/>
</dbReference>
<dbReference type="GO" id="GO:0003964">
    <property type="term" value="F:RNA-directed DNA polymerase activity"/>
    <property type="evidence" value="ECO:0007669"/>
    <property type="project" value="UniProtKB-KW"/>
</dbReference>
<evidence type="ECO:0000256" key="6">
    <source>
        <dbReference type="ARBA" id="ARBA00022918"/>
    </source>
</evidence>
<evidence type="ECO:0000313" key="9">
    <source>
        <dbReference type="Proteomes" id="UP001152795"/>
    </source>
</evidence>
<keyword evidence="9" id="KW-1185">Reference proteome</keyword>
<dbReference type="SUPFAM" id="SSF53098">
    <property type="entry name" value="Ribonuclease H-like"/>
    <property type="match status" value="1"/>
</dbReference>
<dbReference type="FunFam" id="3.30.70.270:FF:000026">
    <property type="entry name" value="Transposon Ty3-G Gag-Pol polyprotein"/>
    <property type="match status" value="1"/>
</dbReference>
<gene>
    <name evidence="8" type="ORF">PACLA_8A039288</name>
</gene>
<evidence type="ECO:0000256" key="3">
    <source>
        <dbReference type="ARBA" id="ARBA00022722"/>
    </source>
</evidence>
<dbReference type="PROSITE" id="PS50994">
    <property type="entry name" value="INTEGRASE"/>
    <property type="match status" value="1"/>
</dbReference>
<proteinExistence type="predicted"/>
<dbReference type="Proteomes" id="UP001152795">
    <property type="component" value="Unassembled WGS sequence"/>
</dbReference>
<keyword evidence="6" id="KW-0695">RNA-directed DNA polymerase</keyword>
<dbReference type="Gene3D" id="3.30.420.10">
    <property type="entry name" value="Ribonuclease H-like superfamily/Ribonuclease H"/>
    <property type="match status" value="1"/>
</dbReference>
<dbReference type="Pfam" id="PF17917">
    <property type="entry name" value="RT_RNaseH"/>
    <property type="match status" value="1"/>
</dbReference>
<dbReference type="CDD" id="cd01647">
    <property type="entry name" value="RT_LTR"/>
    <property type="match status" value="1"/>
</dbReference>
<dbReference type="Pfam" id="PF00665">
    <property type="entry name" value="rve"/>
    <property type="match status" value="1"/>
</dbReference>
<accession>A0A6S7JA79</accession>
<dbReference type="InterPro" id="IPR050951">
    <property type="entry name" value="Retrovirus_Pol_polyprotein"/>
</dbReference>
<dbReference type="GO" id="GO:0015074">
    <property type="term" value="P:DNA integration"/>
    <property type="evidence" value="ECO:0007669"/>
    <property type="project" value="InterPro"/>
</dbReference>
<dbReference type="InterPro" id="IPR000477">
    <property type="entry name" value="RT_dom"/>
</dbReference>
<dbReference type="Gene3D" id="3.30.70.270">
    <property type="match status" value="2"/>
</dbReference>
<dbReference type="PANTHER" id="PTHR37984">
    <property type="entry name" value="PROTEIN CBG26694"/>
    <property type="match status" value="1"/>
</dbReference>
<dbReference type="InterPro" id="IPR043502">
    <property type="entry name" value="DNA/RNA_pol_sf"/>
</dbReference>
<feature type="region of interest" description="Disordered" evidence="7">
    <location>
        <begin position="663"/>
        <end position="726"/>
    </location>
</feature>
<dbReference type="FunFam" id="3.30.420.10:FF:000063">
    <property type="entry name" value="Retrovirus-related Pol polyprotein from transposon 297-like Protein"/>
    <property type="match status" value="1"/>
</dbReference>
<keyword evidence="3" id="KW-0540">Nuclease</keyword>
<dbReference type="InterPro" id="IPR041588">
    <property type="entry name" value="Integrase_H2C2"/>
</dbReference>
<dbReference type="PROSITE" id="PS50878">
    <property type="entry name" value="RT_POL"/>
    <property type="match status" value="1"/>
</dbReference>
<feature type="compositionally biased region" description="Polar residues" evidence="7">
    <location>
        <begin position="698"/>
        <end position="714"/>
    </location>
</feature>
<dbReference type="Gene3D" id="1.10.340.70">
    <property type="match status" value="1"/>
</dbReference>
<dbReference type="CDD" id="cd09274">
    <property type="entry name" value="RNase_HI_RT_Ty3"/>
    <property type="match status" value="1"/>
</dbReference>
<evidence type="ECO:0000256" key="2">
    <source>
        <dbReference type="ARBA" id="ARBA00022695"/>
    </source>
</evidence>
<dbReference type="Pfam" id="PF17921">
    <property type="entry name" value="Integrase_H2C2"/>
    <property type="match status" value="1"/>
</dbReference>
<protein>
    <submittedName>
        <fullName evidence="8">Transposon Ty3-G Gag-Pol poly</fullName>
    </submittedName>
</protein>
<evidence type="ECO:0000256" key="7">
    <source>
        <dbReference type="SAM" id="MobiDB-lite"/>
    </source>
</evidence>
<dbReference type="Gene3D" id="3.10.20.370">
    <property type="match status" value="1"/>
</dbReference>
<dbReference type="Pfam" id="PF00078">
    <property type="entry name" value="RVT_1"/>
    <property type="match status" value="1"/>
</dbReference>
<dbReference type="FunFam" id="3.30.70.270:FF:000003">
    <property type="entry name" value="Transposon Ty3-G Gag-Pol polyprotein"/>
    <property type="match status" value="1"/>
</dbReference>
<dbReference type="SUPFAM" id="SSF56672">
    <property type="entry name" value="DNA/RNA polymerases"/>
    <property type="match status" value="1"/>
</dbReference>
<keyword evidence="1" id="KW-0808">Transferase</keyword>
<keyword evidence="5" id="KW-0378">Hydrolase</keyword>
<name>A0A6S7JA79_PARCT</name>
<dbReference type="OrthoDB" id="5985914at2759"/>
<reference evidence="8" key="1">
    <citation type="submission" date="2020-04" db="EMBL/GenBank/DDBJ databases">
        <authorList>
            <person name="Alioto T."/>
            <person name="Alioto T."/>
            <person name="Gomez Garrido J."/>
        </authorList>
    </citation>
    <scope>NUCLEOTIDE SEQUENCE</scope>
    <source>
        <strain evidence="8">A484AB</strain>
    </source>
</reference>
<dbReference type="InterPro" id="IPR036397">
    <property type="entry name" value="RNaseH_sf"/>
</dbReference>
<dbReference type="GO" id="GO:0016787">
    <property type="term" value="F:hydrolase activity"/>
    <property type="evidence" value="ECO:0007669"/>
    <property type="project" value="UniProtKB-KW"/>
</dbReference>
<evidence type="ECO:0000313" key="8">
    <source>
        <dbReference type="EMBL" id="CAB4029105.1"/>
    </source>
</evidence>
<dbReference type="InterPro" id="IPR012337">
    <property type="entry name" value="RNaseH-like_sf"/>
</dbReference>
<keyword evidence="4" id="KW-0255">Endonuclease</keyword>
<dbReference type="FunFam" id="3.10.20.370:FF:000001">
    <property type="entry name" value="Retrovirus-related Pol polyprotein from transposon 17.6-like protein"/>
    <property type="match status" value="1"/>
</dbReference>
<keyword evidence="2" id="KW-0548">Nucleotidyltransferase</keyword>
<evidence type="ECO:0000256" key="5">
    <source>
        <dbReference type="ARBA" id="ARBA00022801"/>
    </source>
</evidence>
<sequence length="726" mass="84076">MPFGINSASEVFQRRMSQAFEDIDGVEVIVDDILIWGKDEAEHNDRLKQVLERVRQINLKLNKDKSRIQTTEVSYIGHKITRDGLKPDPEKVKAIHDITTPKDKKDLMRFLGMVNYLAKFVPSLSDLTQPLRELIKKDIEWHWTKTHENAFNRVKSSLMQDKLLKYYDVTEPVTLSVDSSSYGLGACLMQDSKPVSYASRSLNQAEKNYAQIEKELLAIVFGCKKYHQYIYGKPVTIETDHKPLEYLFKKPLIASPPRLQRMMLSLQQYDLSVYYKPGRTLYIADTLSRAPGTQTEPEQETSYVHTIQNLPVSTERIEEFKVETNKDTVLQKLLQQTKRGWPENKHSVDPEIHQFWSVRDEISEEEGLLLRGERLIVPRTLRTAMLTKIHENHLGIEKCKRRARDILYWPGMNDQIAQMVSRCETCTKYRNKQQKEPMRGHEIPDRPWQKVSMDLFQFGKDTYIVITDYYSKFFEVSKLTSVTASGTIRHIKPHFARYGIPEEVISDNGPQFSCKEFKEFADKYEFKHTTSSPKYPQSNGLAERTVQTVKSIFVKAKEGNSDPNLAILALRNTPIDGIGLSPVQMLMGRRTRTRLPSHKALLVPKFDTAKIKPALQERQQKQKLYYDRNAKPLEPLKQGDNVKMRDEDKKVWLPATVTRVNEEPRSYTITSESGGEYRRNRRDLEKCQRDSRNDDETPQTSATENKPVTRSSLGKTIAQPSRYGFD</sequence>
<dbReference type="FunFam" id="1.10.340.70:FF:000003">
    <property type="entry name" value="Protein CBG25708"/>
    <property type="match status" value="1"/>
</dbReference>